<dbReference type="GO" id="GO:0030313">
    <property type="term" value="C:cell envelope"/>
    <property type="evidence" value="ECO:0007669"/>
    <property type="project" value="UniProtKB-SubCell"/>
</dbReference>
<organism evidence="5 6">
    <name type="scientific">Cellulophaga lytica (strain ATCC 23178 / DSM 7489 / JCM 8516 / NBRC 14961 / NCIMB 1423 / VKM B-1433 / Cy l20)</name>
    <dbReference type="NCBI Taxonomy" id="867900"/>
    <lineage>
        <taxon>Bacteria</taxon>
        <taxon>Pseudomonadati</taxon>
        <taxon>Bacteroidota</taxon>
        <taxon>Flavobacteriia</taxon>
        <taxon>Flavobacteriales</taxon>
        <taxon>Flavobacteriaceae</taxon>
        <taxon>Cellulophaga</taxon>
    </lineage>
</organism>
<dbReference type="RefSeq" id="WP_013622016.1">
    <property type="nucleotide sequence ID" value="NC_015167.1"/>
</dbReference>
<reference evidence="5 6" key="1">
    <citation type="journal article" date="2011" name="Stand. Genomic Sci.">
        <title>Complete genome sequence of Cellulophaga lytica type strain (LIM- 21).</title>
        <authorList>
            <person name="Pati A."/>
            <person name="Abt B."/>
            <person name="Teshima H."/>
            <person name="Nolan M."/>
            <person name="Lapidus A."/>
            <person name="Lucas S."/>
            <person name="Hammon N."/>
            <person name="Deshpande S."/>
            <person name="Cheng J.F."/>
            <person name="Tapia R."/>
            <person name="Han C."/>
            <person name="Goodwin L."/>
            <person name="Pitluck S."/>
            <person name="Liolios K."/>
            <person name="Pagani I."/>
            <person name="Mavromatis K."/>
            <person name="Ovchinikova G."/>
            <person name="Chen A."/>
            <person name="Palaniappan K."/>
            <person name="Land M."/>
            <person name="Hauser L."/>
            <person name="Jeffries C.D."/>
            <person name="Detter J.C."/>
            <person name="Brambilla E.M."/>
            <person name="Kannan K.P."/>
            <person name="Rohde M."/>
            <person name="Spring S."/>
            <person name="Goker M."/>
            <person name="Woyke T."/>
            <person name="Bristow J."/>
            <person name="Eisen J.A."/>
            <person name="Markowitz V."/>
            <person name="Hugenholtz P."/>
            <person name="Kyrpides N.C."/>
            <person name="Klenk H.P."/>
            <person name="Ivanova N."/>
        </authorList>
    </citation>
    <scope>NUCLEOTIDE SEQUENCE [LARGE SCALE GENOMIC DNA]</scope>
    <source>
        <strain evidence="6">ATCC 23178 / DSM 7489 / JCM 8516 / NBRC 14961 / NCIMB 1423 / VKM B-1433 / Cy l20</strain>
    </source>
</reference>
<evidence type="ECO:0000313" key="6">
    <source>
        <dbReference type="Proteomes" id="UP000007487"/>
    </source>
</evidence>
<accession>F0RHK7</accession>
<dbReference type="AlphaFoldDB" id="F0RHK7"/>
<dbReference type="InterPro" id="IPR036249">
    <property type="entry name" value="Thioredoxin-like_sf"/>
</dbReference>
<evidence type="ECO:0000313" key="5">
    <source>
        <dbReference type="EMBL" id="ADY30273.1"/>
    </source>
</evidence>
<dbReference type="InterPro" id="IPR017937">
    <property type="entry name" value="Thioredoxin_CS"/>
</dbReference>
<dbReference type="PANTHER" id="PTHR42852">
    <property type="entry name" value="THIOL:DISULFIDE INTERCHANGE PROTEIN DSBE"/>
    <property type="match status" value="1"/>
</dbReference>
<dbReference type="PROSITE" id="PS51352">
    <property type="entry name" value="THIOREDOXIN_2"/>
    <property type="match status" value="1"/>
</dbReference>
<dbReference type="InterPro" id="IPR013766">
    <property type="entry name" value="Thioredoxin_domain"/>
</dbReference>
<keyword evidence="3" id="KW-0676">Redox-active center</keyword>
<dbReference type="STRING" id="867900.Celly_2456"/>
<dbReference type="eggNOG" id="COG0526">
    <property type="taxonomic scope" value="Bacteria"/>
</dbReference>
<dbReference type="GO" id="GO:0016491">
    <property type="term" value="F:oxidoreductase activity"/>
    <property type="evidence" value="ECO:0007669"/>
    <property type="project" value="InterPro"/>
</dbReference>
<protein>
    <submittedName>
        <fullName evidence="5">Redoxin domain protein</fullName>
    </submittedName>
</protein>
<dbReference type="SUPFAM" id="SSF52833">
    <property type="entry name" value="Thioredoxin-like"/>
    <property type="match status" value="1"/>
</dbReference>
<dbReference type="Pfam" id="PF08534">
    <property type="entry name" value="Redoxin"/>
    <property type="match status" value="1"/>
</dbReference>
<feature type="domain" description="Thioredoxin" evidence="4">
    <location>
        <begin position="256"/>
        <end position="398"/>
    </location>
</feature>
<evidence type="ECO:0000256" key="1">
    <source>
        <dbReference type="ARBA" id="ARBA00004196"/>
    </source>
</evidence>
<keyword evidence="2" id="KW-0201">Cytochrome c-type biogenesis</keyword>
<keyword evidence="6" id="KW-1185">Reference proteome</keyword>
<dbReference type="GO" id="GO:0017004">
    <property type="term" value="P:cytochrome complex assembly"/>
    <property type="evidence" value="ECO:0007669"/>
    <property type="project" value="UniProtKB-KW"/>
</dbReference>
<dbReference type="InterPro" id="IPR013740">
    <property type="entry name" value="Redoxin"/>
</dbReference>
<dbReference type="OrthoDB" id="710833at2"/>
<name>F0RHK7_CELLC</name>
<dbReference type="KEGG" id="cly:Celly_2456"/>
<dbReference type="PROSITE" id="PS00194">
    <property type="entry name" value="THIOREDOXIN_1"/>
    <property type="match status" value="1"/>
</dbReference>
<evidence type="ECO:0000259" key="4">
    <source>
        <dbReference type="PROSITE" id="PS51352"/>
    </source>
</evidence>
<dbReference type="CDD" id="cd02966">
    <property type="entry name" value="TlpA_like_family"/>
    <property type="match status" value="1"/>
</dbReference>
<dbReference type="HOGENOM" id="CLU_042529_1_0_10"/>
<comment type="subcellular location">
    <subcellularLocation>
        <location evidence="1">Cell envelope</location>
    </subcellularLocation>
</comment>
<dbReference type="EMBL" id="CP002534">
    <property type="protein sequence ID" value="ADY30273.1"/>
    <property type="molecule type" value="Genomic_DNA"/>
</dbReference>
<dbReference type="Gene3D" id="3.40.30.10">
    <property type="entry name" value="Glutaredoxin"/>
    <property type="match status" value="1"/>
</dbReference>
<gene>
    <name evidence="5" type="ordered locus">Celly_2456</name>
</gene>
<dbReference type="Proteomes" id="UP000007487">
    <property type="component" value="Chromosome"/>
</dbReference>
<dbReference type="InterPro" id="IPR050553">
    <property type="entry name" value="Thioredoxin_ResA/DsbE_sf"/>
</dbReference>
<dbReference type="PROSITE" id="PS51257">
    <property type="entry name" value="PROKAR_LIPOPROTEIN"/>
    <property type="match status" value="1"/>
</dbReference>
<evidence type="ECO:0000256" key="2">
    <source>
        <dbReference type="ARBA" id="ARBA00022748"/>
    </source>
</evidence>
<proteinExistence type="predicted"/>
<evidence type="ECO:0000256" key="3">
    <source>
        <dbReference type="ARBA" id="ARBA00023284"/>
    </source>
</evidence>
<dbReference type="PANTHER" id="PTHR42852:SF13">
    <property type="entry name" value="PROTEIN DIPZ"/>
    <property type="match status" value="1"/>
</dbReference>
<sequence length="398" mass="44878">MKKITLLIVTTILVLSCKDNTVKKETIPADTFKVFGTLKGLDVPYIFIDYTHDVTGDRVWDTIKVKNEHFSYNAKIKNTKRVAIWPMLNSKEEMGKNGKVEFLVRPGDAIEYKGEVTETFDAIPTGTSLCDDINTFNKSTEQLNKKASKIMGNIRALTLKLIKEESYHPSQGMHPKVQVKYDSLKTIGEEIAVIKKNFVKERPKSEVAAYYLSKMVTLKEIPDNDALTLLNAFDNTVKTSPFYIDVATRLKGSETTKSGNVVPELVSNRTLDGKEFNLKSLRGKYVLIDFWGTWCGPCVAEMPKVKEYSETYKDNLVIVGVNSGDTKQRIIDFVTPKGYNWVQLLSKKGVNDDNFVSKFNISGFPTKFIIDPNGIIIEKYIGGSEEAFEKLDEILKDS</sequence>